<evidence type="ECO:0000313" key="2">
    <source>
        <dbReference type="Proteomes" id="UP001059912"/>
    </source>
</evidence>
<dbReference type="RefSeq" id="WP_255905146.1">
    <property type="nucleotide sequence ID" value="NZ_CP050472.1"/>
</dbReference>
<evidence type="ECO:0000313" key="1">
    <source>
        <dbReference type="EMBL" id="UTZ34801.1"/>
    </source>
</evidence>
<dbReference type="EMBL" id="CP050472">
    <property type="protein sequence ID" value="UTZ34801.1"/>
    <property type="molecule type" value="Genomic_DNA"/>
</dbReference>
<reference evidence="1" key="1">
    <citation type="submission" date="2020-03" db="EMBL/GenBank/DDBJ databases">
        <title>Five strains of Vibrio campbellii isolated from Mariana Trench.</title>
        <authorList>
            <person name="Liang J."/>
            <person name="Zhang X.-H."/>
        </authorList>
    </citation>
    <scope>NUCLEOTIDE SEQUENCE</scope>
    <source>
        <strain evidence="1">LJC013</strain>
        <plasmid evidence="1">unnamed1</plasmid>
    </source>
</reference>
<keyword evidence="2" id="KW-1185">Reference proteome</keyword>
<dbReference type="Proteomes" id="UP001059912">
    <property type="component" value="Plasmid unnamed1"/>
</dbReference>
<gene>
    <name evidence="1" type="ORF">HB762_26430</name>
</gene>
<sequence length="66" mass="7520">MQGMDSNSVAEDFTSIVIGSIRPLLDLYVARHQQPEMQENVVLSIAAYECSIHINQEKYLFELVFS</sequence>
<proteinExistence type="predicted"/>
<protein>
    <submittedName>
        <fullName evidence="1">Uncharacterized protein</fullName>
    </submittedName>
</protein>
<organism evidence="1 2">
    <name type="scientific">Vibrio campbellii</name>
    <dbReference type="NCBI Taxonomy" id="680"/>
    <lineage>
        <taxon>Bacteria</taxon>
        <taxon>Pseudomonadati</taxon>
        <taxon>Pseudomonadota</taxon>
        <taxon>Gammaproteobacteria</taxon>
        <taxon>Vibrionales</taxon>
        <taxon>Vibrionaceae</taxon>
        <taxon>Vibrio</taxon>
    </lineage>
</organism>
<name>A0ABY5IPK1_9VIBR</name>
<keyword evidence="1" id="KW-0614">Plasmid</keyword>
<accession>A0ABY5IPK1</accession>
<geneLocation type="plasmid" evidence="1 2">
    <name>unnamed1</name>
</geneLocation>